<dbReference type="Proteomes" id="UP001652661">
    <property type="component" value="Chromosome 3L"/>
</dbReference>
<name>A0A6P4I334_DROKI</name>
<evidence type="ECO:0000313" key="2">
    <source>
        <dbReference type="RefSeq" id="XP_017029624.1"/>
    </source>
</evidence>
<sequence length="55" mass="6460">MSGVFLQCSRTLVILRQHTAIKNEKGIFSKILDKYQNYRKDAKTEVIEEEESKRS</sequence>
<accession>A0A6P4I334</accession>
<protein>
    <submittedName>
        <fullName evidence="2">Uncharacterized protein</fullName>
    </submittedName>
</protein>
<reference evidence="2" key="1">
    <citation type="submission" date="2025-08" db="UniProtKB">
        <authorList>
            <consortium name="RefSeq"/>
        </authorList>
    </citation>
    <scope>IDENTIFICATION</scope>
    <source>
        <strain evidence="2">14028-0561.14</strain>
        <tissue evidence="2">Whole fly</tissue>
    </source>
</reference>
<gene>
    <name evidence="2" type="primary">LOC108079725</name>
</gene>
<dbReference type="AlphaFoldDB" id="A0A6P4I334"/>
<dbReference type="GeneID" id="108079725"/>
<evidence type="ECO:0000313" key="1">
    <source>
        <dbReference type="Proteomes" id="UP001652661"/>
    </source>
</evidence>
<dbReference type="RefSeq" id="XP_017029624.1">
    <property type="nucleotide sequence ID" value="XM_017174135.3"/>
</dbReference>
<organism evidence="1 2">
    <name type="scientific">Drosophila kikkawai</name>
    <name type="common">Fruit fly</name>
    <dbReference type="NCBI Taxonomy" id="30033"/>
    <lineage>
        <taxon>Eukaryota</taxon>
        <taxon>Metazoa</taxon>
        <taxon>Ecdysozoa</taxon>
        <taxon>Arthropoda</taxon>
        <taxon>Hexapoda</taxon>
        <taxon>Insecta</taxon>
        <taxon>Pterygota</taxon>
        <taxon>Neoptera</taxon>
        <taxon>Endopterygota</taxon>
        <taxon>Diptera</taxon>
        <taxon>Brachycera</taxon>
        <taxon>Muscomorpha</taxon>
        <taxon>Ephydroidea</taxon>
        <taxon>Drosophilidae</taxon>
        <taxon>Drosophila</taxon>
        <taxon>Sophophora</taxon>
    </lineage>
</organism>
<dbReference type="OrthoDB" id="7860767at2759"/>
<proteinExistence type="predicted"/>
<keyword evidence="1" id="KW-1185">Reference proteome</keyword>